<keyword evidence="3" id="KW-0479">Metal-binding</keyword>
<dbReference type="Gene3D" id="3.40.720.10">
    <property type="entry name" value="Alkaline Phosphatase, subunit A"/>
    <property type="match status" value="1"/>
</dbReference>
<dbReference type="GO" id="GO:0046872">
    <property type="term" value="F:metal ion binding"/>
    <property type="evidence" value="ECO:0007669"/>
    <property type="project" value="UniProtKB-KW"/>
</dbReference>
<dbReference type="InterPro" id="IPR017850">
    <property type="entry name" value="Alkaline_phosphatase_core_sf"/>
</dbReference>
<dbReference type="PANTHER" id="PTHR45953:SF1">
    <property type="entry name" value="IDURONATE 2-SULFATASE"/>
    <property type="match status" value="1"/>
</dbReference>
<comment type="similarity">
    <text evidence="2">Belongs to the sulfatase family.</text>
</comment>
<dbReference type="CDD" id="cd16030">
    <property type="entry name" value="iduronate-2-sulfatase"/>
    <property type="match status" value="1"/>
</dbReference>
<dbReference type="Proteomes" id="UP000004947">
    <property type="component" value="Unassembled WGS sequence"/>
</dbReference>
<keyword evidence="4" id="KW-0732">Signal</keyword>
<dbReference type="PROSITE" id="PS00523">
    <property type="entry name" value="SULFATASE_1"/>
    <property type="match status" value="1"/>
</dbReference>
<dbReference type="STRING" id="313628.LNTAR_18278"/>
<protein>
    <submittedName>
        <fullName evidence="8">Iduronate-2-sulfatase</fullName>
    </submittedName>
</protein>
<dbReference type="InterPro" id="IPR035874">
    <property type="entry name" value="IDS"/>
</dbReference>
<evidence type="ECO:0000256" key="1">
    <source>
        <dbReference type="ARBA" id="ARBA00001913"/>
    </source>
</evidence>
<evidence type="ECO:0000256" key="3">
    <source>
        <dbReference type="ARBA" id="ARBA00022723"/>
    </source>
</evidence>
<comment type="caution">
    <text evidence="8">The sequence shown here is derived from an EMBL/GenBank/DDBJ whole genome shotgun (WGS) entry which is preliminary data.</text>
</comment>
<dbReference type="GO" id="GO:0004423">
    <property type="term" value="F:iduronate-2-sulfatase activity"/>
    <property type="evidence" value="ECO:0007669"/>
    <property type="project" value="InterPro"/>
</dbReference>
<dbReference type="eggNOG" id="COG3119">
    <property type="taxonomic scope" value="Bacteria"/>
</dbReference>
<organism evidence="8 9">
    <name type="scientific">Lentisphaera araneosa HTCC2155</name>
    <dbReference type="NCBI Taxonomy" id="313628"/>
    <lineage>
        <taxon>Bacteria</taxon>
        <taxon>Pseudomonadati</taxon>
        <taxon>Lentisphaerota</taxon>
        <taxon>Lentisphaeria</taxon>
        <taxon>Lentisphaerales</taxon>
        <taxon>Lentisphaeraceae</taxon>
        <taxon>Lentisphaera</taxon>
    </lineage>
</organism>
<evidence type="ECO:0000259" key="7">
    <source>
        <dbReference type="Pfam" id="PF00884"/>
    </source>
</evidence>
<dbReference type="GO" id="GO:0005737">
    <property type="term" value="C:cytoplasm"/>
    <property type="evidence" value="ECO:0007669"/>
    <property type="project" value="TreeGrafter"/>
</dbReference>
<evidence type="ECO:0000256" key="4">
    <source>
        <dbReference type="ARBA" id="ARBA00022729"/>
    </source>
</evidence>
<dbReference type="InterPro" id="IPR000917">
    <property type="entry name" value="Sulfatase_N"/>
</dbReference>
<gene>
    <name evidence="8" type="ORF">LNTAR_18278</name>
</gene>
<dbReference type="AlphaFoldDB" id="A6DFZ4"/>
<dbReference type="PANTHER" id="PTHR45953">
    <property type="entry name" value="IDURONATE 2-SULFATASE"/>
    <property type="match status" value="1"/>
</dbReference>
<dbReference type="OrthoDB" id="9763552at2"/>
<keyword evidence="9" id="KW-1185">Reference proteome</keyword>
<dbReference type="SUPFAM" id="SSF53649">
    <property type="entry name" value="Alkaline phosphatase-like"/>
    <property type="match status" value="1"/>
</dbReference>
<sequence length="519" mass="59913">MSLLRILSLIVLPLSIFAEKANVLIITIDDLKPTLACYGDKYAVSPNIDSLADNGTLFRSNYCQQAVCAPSRISMFTGLRPDTTGILDLHTHMRDINPNILTMPQYFKENGYLSIGYGKLMHGAKNDDKELSWSELGDDLPYNKNHPKPVLDKFQNPKAHQVFKKLNKTQKRLKTSLLQKEMKNKGAYLVSEAYDLPDDAYRDGAVAKAGIQRLNELAETKEKFFMVLGFNKPHLPFNAPKKYWDMYDPNKLPLAEHQKQDQQRPKYAYHSFGELAAYKDYQIGKAVDEKRQRHLIHAYYACVSYVDAQVGRVMDELKRLNLDKNTIVVLWGDHGWHLGDHGLWCKHSNFEQATRAPLIISAPNQKKGQVSQSPTEFIDIFPSLCKLTGLEIPEQLEGEDLSPILEDPKAKVKDYSISQYLRWANHGYTMRSGKYRLTLWMPKNYYGFMKFDENDIVEVELYDYQKDPNETTNFANNPEYAEVLRKLKKQFASYFASQYDAEKERTMPQLIKKNSRKKY</sequence>
<evidence type="ECO:0000256" key="6">
    <source>
        <dbReference type="ARBA" id="ARBA00022837"/>
    </source>
</evidence>
<evidence type="ECO:0000313" key="9">
    <source>
        <dbReference type="Proteomes" id="UP000004947"/>
    </source>
</evidence>
<evidence type="ECO:0000313" key="8">
    <source>
        <dbReference type="EMBL" id="EDM29724.1"/>
    </source>
</evidence>
<evidence type="ECO:0000256" key="5">
    <source>
        <dbReference type="ARBA" id="ARBA00022801"/>
    </source>
</evidence>
<name>A6DFZ4_9BACT</name>
<dbReference type="RefSeq" id="WP_007276843.1">
    <property type="nucleotide sequence ID" value="NZ_ABCK01000001.1"/>
</dbReference>
<keyword evidence="6" id="KW-0106">Calcium</keyword>
<dbReference type="InterPro" id="IPR024607">
    <property type="entry name" value="Sulfatase_CS"/>
</dbReference>
<feature type="domain" description="Sulfatase N-terminal" evidence="7">
    <location>
        <begin position="22"/>
        <end position="389"/>
    </location>
</feature>
<dbReference type="EMBL" id="ABCK01000001">
    <property type="protein sequence ID" value="EDM29724.1"/>
    <property type="molecule type" value="Genomic_DNA"/>
</dbReference>
<proteinExistence type="inferred from homology"/>
<evidence type="ECO:0000256" key="2">
    <source>
        <dbReference type="ARBA" id="ARBA00008779"/>
    </source>
</evidence>
<accession>A6DFZ4</accession>
<keyword evidence="5" id="KW-0378">Hydrolase</keyword>
<reference evidence="8 9" key="1">
    <citation type="journal article" date="2010" name="J. Bacteriol.">
        <title>Genome sequence of Lentisphaera araneosa HTCC2155T, the type species of the order Lentisphaerales in the phylum Lentisphaerae.</title>
        <authorList>
            <person name="Thrash J.C."/>
            <person name="Cho J.C."/>
            <person name="Vergin K.L."/>
            <person name="Morris R.M."/>
            <person name="Giovannoni S.J."/>
        </authorList>
    </citation>
    <scope>NUCLEOTIDE SEQUENCE [LARGE SCALE GENOMIC DNA]</scope>
    <source>
        <strain evidence="8 9">HTCC2155</strain>
    </source>
</reference>
<dbReference type="Pfam" id="PF00884">
    <property type="entry name" value="Sulfatase"/>
    <property type="match status" value="1"/>
</dbReference>
<comment type="cofactor">
    <cofactor evidence="1">
        <name>Ca(2+)</name>
        <dbReference type="ChEBI" id="CHEBI:29108"/>
    </cofactor>
</comment>